<dbReference type="EMBL" id="LUHQ01000005">
    <property type="protein sequence ID" value="OAO94372.1"/>
    <property type="molecule type" value="Genomic_DNA"/>
</dbReference>
<protein>
    <submittedName>
        <fullName evidence="1">Uncharacterized protein</fullName>
    </submittedName>
</protein>
<reference evidence="2" key="1">
    <citation type="journal article" date="2016" name="Proc. Natl. Acad. Sci. U.S.A.">
        <title>Chromosome-level assembly of Arabidopsis thaliana Ler reveals the extent of translocation and inversion polymorphisms.</title>
        <authorList>
            <person name="Zapata L."/>
            <person name="Ding J."/>
            <person name="Willing E.M."/>
            <person name="Hartwig B."/>
            <person name="Bezdan D."/>
            <person name="Jiao W.B."/>
            <person name="Patel V."/>
            <person name="Velikkakam James G."/>
            <person name="Koornneef M."/>
            <person name="Ossowski S."/>
            <person name="Schneeberger K."/>
        </authorList>
    </citation>
    <scope>NUCLEOTIDE SEQUENCE [LARGE SCALE GENOMIC DNA]</scope>
    <source>
        <strain evidence="2">cv. Landsberg erecta</strain>
    </source>
</reference>
<proteinExistence type="predicted"/>
<evidence type="ECO:0000313" key="1">
    <source>
        <dbReference type="EMBL" id="OAO94372.1"/>
    </source>
</evidence>
<dbReference type="AlphaFoldDB" id="A0A178UN12"/>
<name>A0A178UN12_ARATH</name>
<evidence type="ECO:0000313" key="2">
    <source>
        <dbReference type="Proteomes" id="UP000078284"/>
    </source>
</evidence>
<comment type="caution">
    <text evidence="1">The sequence shown here is derived from an EMBL/GenBank/DDBJ whole genome shotgun (WGS) entry which is preliminary data.</text>
</comment>
<dbReference type="Proteomes" id="UP000078284">
    <property type="component" value="Chromosome 5"/>
</dbReference>
<sequence length="62" mass="7419">MSKPHLTVQKTEHMVVVYVRSNRFHTWPRRVLEQTLRYALERCLTHLVDLVHVLVPYVSVHV</sequence>
<organism evidence="1 2">
    <name type="scientific">Arabidopsis thaliana</name>
    <name type="common">Mouse-ear cress</name>
    <dbReference type="NCBI Taxonomy" id="3702"/>
    <lineage>
        <taxon>Eukaryota</taxon>
        <taxon>Viridiplantae</taxon>
        <taxon>Streptophyta</taxon>
        <taxon>Embryophyta</taxon>
        <taxon>Tracheophyta</taxon>
        <taxon>Spermatophyta</taxon>
        <taxon>Magnoliopsida</taxon>
        <taxon>eudicotyledons</taxon>
        <taxon>Gunneridae</taxon>
        <taxon>Pentapetalae</taxon>
        <taxon>rosids</taxon>
        <taxon>malvids</taxon>
        <taxon>Brassicales</taxon>
        <taxon>Brassicaceae</taxon>
        <taxon>Camelineae</taxon>
        <taxon>Arabidopsis</taxon>
    </lineage>
</organism>
<accession>A0A178UN12</accession>
<gene>
    <name evidence="1" type="ordered locus">AXX17_At5g25650</name>
</gene>